<protein>
    <recommendedName>
        <fullName evidence="1">N-acetyltransferase domain-containing protein</fullName>
    </recommendedName>
</protein>
<dbReference type="PROSITE" id="PS51186">
    <property type="entry name" value="GNAT"/>
    <property type="match status" value="1"/>
</dbReference>
<dbReference type="InterPro" id="IPR000182">
    <property type="entry name" value="GNAT_dom"/>
</dbReference>
<evidence type="ECO:0000259" key="1">
    <source>
        <dbReference type="PROSITE" id="PS51186"/>
    </source>
</evidence>
<dbReference type="EMBL" id="JAUJYO010000018">
    <property type="protein sequence ID" value="KAK1290879.1"/>
    <property type="molecule type" value="Genomic_DNA"/>
</dbReference>
<dbReference type="InterPro" id="IPR016181">
    <property type="entry name" value="Acyl_CoA_acyltransferase"/>
</dbReference>
<dbReference type="Gene3D" id="3.40.630.30">
    <property type="match status" value="1"/>
</dbReference>
<reference evidence="2" key="1">
    <citation type="journal article" date="2023" name="Nat. Commun.">
        <title>Diploid and tetraploid genomes of Acorus and the evolution of monocots.</title>
        <authorList>
            <person name="Ma L."/>
            <person name="Liu K.W."/>
            <person name="Li Z."/>
            <person name="Hsiao Y.Y."/>
            <person name="Qi Y."/>
            <person name="Fu T."/>
            <person name="Tang G.D."/>
            <person name="Zhang D."/>
            <person name="Sun W.H."/>
            <person name="Liu D.K."/>
            <person name="Li Y."/>
            <person name="Chen G.Z."/>
            <person name="Liu X.D."/>
            <person name="Liao X.Y."/>
            <person name="Jiang Y.T."/>
            <person name="Yu X."/>
            <person name="Hao Y."/>
            <person name="Huang J."/>
            <person name="Zhao X.W."/>
            <person name="Ke S."/>
            <person name="Chen Y.Y."/>
            <person name="Wu W.L."/>
            <person name="Hsu J.L."/>
            <person name="Lin Y.F."/>
            <person name="Huang M.D."/>
            <person name="Li C.Y."/>
            <person name="Huang L."/>
            <person name="Wang Z.W."/>
            <person name="Zhao X."/>
            <person name="Zhong W.Y."/>
            <person name="Peng D.H."/>
            <person name="Ahmad S."/>
            <person name="Lan S."/>
            <person name="Zhang J.S."/>
            <person name="Tsai W.C."/>
            <person name="Van de Peer Y."/>
            <person name="Liu Z.J."/>
        </authorList>
    </citation>
    <scope>NUCLEOTIDE SEQUENCE</scope>
    <source>
        <strain evidence="2">CP</strain>
    </source>
</reference>
<gene>
    <name evidence="2" type="ORF">QJS10_CPB18g01432</name>
</gene>
<name>A0AAV9CR10_ACOCL</name>
<feature type="domain" description="N-acetyltransferase" evidence="1">
    <location>
        <begin position="60"/>
        <end position="213"/>
    </location>
</feature>
<sequence>MPKQYRGANQGSSILHDMLAVKVGGHQPNQNIPPLLITNSNATKSTTLASFDTNMESPKITLRPFNLSDVDAFMAWAGDDRVSHFAGWDTFTSNDNALNYIRDTIIPHPWYRAICLGDRPVGSVSVKQGPGAADRCRASIGYGVAHEYWGRGIATRAVEVVVSGIFEEWPHLMRLDGLVDVENLGSQRVVEKAGFVKEGVLRKYLVVKGRTRDMVMYSVTRDDGGDDDGLF</sequence>
<reference evidence="2" key="2">
    <citation type="submission" date="2023-06" db="EMBL/GenBank/DDBJ databases">
        <authorList>
            <person name="Ma L."/>
            <person name="Liu K.-W."/>
            <person name="Li Z."/>
            <person name="Hsiao Y.-Y."/>
            <person name="Qi Y."/>
            <person name="Fu T."/>
            <person name="Tang G."/>
            <person name="Zhang D."/>
            <person name="Sun W.-H."/>
            <person name="Liu D.-K."/>
            <person name="Li Y."/>
            <person name="Chen G.-Z."/>
            <person name="Liu X.-D."/>
            <person name="Liao X.-Y."/>
            <person name="Jiang Y.-T."/>
            <person name="Yu X."/>
            <person name="Hao Y."/>
            <person name="Huang J."/>
            <person name="Zhao X.-W."/>
            <person name="Ke S."/>
            <person name="Chen Y.-Y."/>
            <person name="Wu W.-L."/>
            <person name="Hsu J.-L."/>
            <person name="Lin Y.-F."/>
            <person name="Huang M.-D."/>
            <person name="Li C.-Y."/>
            <person name="Huang L."/>
            <person name="Wang Z.-W."/>
            <person name="Zhao X."/>
            <person name="Zhong W.-Y."/>
            <person name="Peng D.-H."/>
            <person name="Ahmad S."/>
            <person name="Lan S."/>
            <person name="Zhang J.-S."/>
            <person name="Tsai W.-C."/>
            <person name="Van De Peer Y."/>
            <person name="Liu Z.-J."/>
        </authorList>
    </citation>
    <scope>NUCLEOTIDE SEQUENCE</scope>
    <source>
        <strain evidence="2">CP</strain>
        <tissue evidence="2">Leaves</tissue>
    </source>
</reference>
<proteinExistence type="predicted"/>
<dbReference type="PANTHER" id="PTHR46067">
    <property type="entry name" value="ACYL-COA N-ACYLTRANSFERASES (NAT) SUPERFAMILY PROTEIN"/>
    <property type="match status" value="1"/>
</dbReference>
<evidence type="ECO:0000313" key="2">
    <source>
        <dbReference type="EMBL" id="KAK1290879.1"/>
    </source>
</evidence>
<dbReference type="SUPFAM" id="SSF55729">
    <property type="entry name" value="Acyl-CoA N-acyltransferases (Nat)"/>
    <property type="match status" value="1"/>
</dbReference>
<keyword evidence="3" id="KW-1185">Reference proteome</keyword>
<dbReference type="Pfam" id="PF13302">
    <property type="entry name" value="Acetyltransf_3"/>
    <property type="match status" value="1"/>
</dbReference>
<dbReference type="GO" id="GO:0016747">
    <property type="term" value="F:acyltransferase activity, transferring groups other than amino-acyl groups"/>
    <property type="evidence" value="ECO:0007669"/>
    <property type="project" value="InterPro"/>
</dbReference>
<evidence type="ECO:0000313" key="3">
    <source>
        <dbReference type="Proteomes" id="UP001180020"/>
    </source>
</evidence>
<dbReference type="PANTHER" id="PTHR46067:SF27">
    <property type="entry name" value="ACYL-COA N-ACYLTRANSFERASES (NAT) SUPERFAMILY PROTEIN"/>
    <property type="match status" value="1"/>
</dbReference>
<organism evidence="2 3">
    <name type="scientific">Acorus calamus</name>
    <name type="common">Sweet flag</name>
    <dbReference type="NCBI Taxonomy" id="4465"/>
    <lineage>
        <taxon>Eukaryota</taxon>
        <taxon>Viridiplantae</taxon>
        <taxon>Streptophyta</taxon>
        <taxon>Embryophyta</taxon>
        <taxon>Tracheophyta</taxon>
        <taxon>Spermatophyta</taxon>
        <taxon>Magnoliopsida</taxon>
        <taxon>Liliopsida</taxon>
        <taxon>Acoraceae</taxon>
        <taxon>Acorus</taxon>
    </lineage>
</organism>
<dbReference type="Proteomes" id="UP001180020">
    <property type="component" value="Unassembled WGS sequence"/>
</dbReference>
<comment type="caution">
    <text evidence="2">The sequence shown here is derived from an EMBL/GenBank/DDBJ whole genome shotgun (WGS) entry which is preliminary data.</text>
</comment>
<accession>A0AAV9CR10</accession>
<dbReference type="AlphaFoldDB" id="A0AAV9CR10"/>